<feature type="chain" id="PRO_5032340005" description="DUF3617 family protein" evidence="1">
    <location>
        <begin position="23"/>
        <end position="131"/>
    </location>
</feature>
<protein>
    <recommendedName>
        <fullName evidence="4">DUF3617 family protein</fullName>
    </recommendedName>
</protein>
<sequence length="131" mass="14175">MKRAFPAIAGMLLLAAAVPALSQDSRGALGRVVAGQWELSEPGSERDSVRMCIADPTMLAQVAHRGRQCTRVTISEGPGEALIHYTCTGAGFGRASMQVVTPRSLRIETQGILRSTPFHRVYHARRTGDCR</sequence>
<gene>
    <name evidence="2" type="ORF">FHS50_001007</name>
</gene>
<evidence type="ECO:0008006" key="4">
    <source>
        <dbReference type="Google" id="ProtNLM"/>
    </source>
</evidence>
<feature type="signal peptide" evidence="1">
    <location>
        <begin position="1"/>
        <end position="22"/>
    </location>
</feature>
<name>A0A839Z5M2_9SPHN</name>
<evidence type="ECO:0000256" key="1">
    <source>
        <dbReference type="SAM" id="SignalP"/>
    </source>
</evidence>
<keyword evidence="1" id="KW-0732">Signal</keyword>
<evidence type="ECO:0000313" key="2">
    <source>
        <dbReference type="EMBL" id="MBB3763984.1"/>
    </source>
</evidence>
<dbReference type="AlphaFoldDB" id="A0A839Z5M2"/>
<dbReference type="Proteomes" id="UP000578569">
    <property type="component" value="Unassembled WGS sequence"/>
</dbReference>
<accession>A0A839Z5M2</accession>
<proteinExistence type="predicted"/>
<dbReference type="RefSeq" id="WP_183933281.1">
    <property type="nucleotide sequence ID" value="NZ_JACICF010000001.1"/>
</dbReference>
<dbReference type="EMBL" id="JACICF010000001">
    <property type="protein sequence ID" value="MBB3763984.1"/>
    <property type="molecule type" value="Genomic_DNA"/>
</dbReference>
<evidence type="ECO:0000313" key="3">
    <source>
        <dbReference type="Proteomes" id="UP000578569"/>
    </source>
</evidence>
<organism evidence="2 3">
    <name type="scientific">Sphingomicrobium lutaoense</name>
    <dbReference type="NCBI Taxonomy" id="515949"/>
    <lineage>
        <taxon>Bacteria</taxon>
        <taxon>Pseudomonadati</taxon>
        <taxon>Pseudomonadota</taxon>
        <taxon>Alphaproteobacteria</taxon>
        <taxon>Sphingomonadales</taxon>
        <taxon>Sphingomonadaceae</taxon>
        <taxon>Sphingomicrobium</taxon>
    </lineage>
</organism>
<keyword evidence="3" id="KW-1185">Reference proteome</keyword>
<comment type="caution">
    <text evidence="2">The sequence shown here is derived from an EMBL/GenBank/DDBJ whole genome shotgun (WGS) entry which is preliminary data.</text>
</comment>
<reference evidence="2 3" key="1">
    <citation type="submission" date="2020-08" db="EMBL/GenBank/DDBJ databases">
        <title>Genomic Encyclopedia of Type Strains, Phase IV (KMG-IV): sequencing the most valuable type-strain genomes for metagenomic binning, comparative biology and taxonomic classification.</title>
        <authorList>
            <person name="Goeker M."/>
        </authorList>
    </citation>
    <scope>NUCLEOTIDE SEQUENCE [LARGE SCALE GENOMIC DNA]</scope>
    <source>
        <strain evidence="2 3">DSM 24194</strain>
    </source>
</reference>